<feature type="compositionally biased region" description="Polar residues" evidence="6">
    <location>
        <begin position="119"/>
        <end position="130"/>
    </location>
</feature>
<accession>A0A381TD15</accession>
<dbReference type="InterPro" id="IPR024690">
    <property type="entry name" value="CN_hydtase_beta_dom_C"/>
</dbReference>
<evidence type="ECO:0000259" key="8">
    <source>
        <dbReference type="Pfam" id="PF21006"/>
    </source>
</evidence>
<evidence type="ECO:0000256" key="5">
    <source>
        <dbReference type="ARBA" id="ARBA00044877"/>
    </source>
</evidence>
<evidence type="ECO:0000256" key="2">
    <source>
        <dbReference type="ARBA" id="ARBA00009098"/>
    </source>
</evidence>
<reference evidence="9" key="1">
    <citation type="submission" date="2018-05" db="EMBL/GenBank/DDBJ databases">
        <authorList>
            <person name="Lanie J.A."/>
            <person name="Ng W.-L."/>
            <person name="Kazmierczak K.M."/>
            <person name="Andrzejewski T.M."/>
            <person name="Davidsen T.M."/>
            <person name="Wayne K.J."/>
            <person name="Tettelin H."/>
            <person name="Glass J.I."/>
            <person name="Rusch D."/>
            <person name="Podicherti R."/>
            <person name="Tsui H.-C.T."/>
            <person name="Winkler M.E."/>
        </authorList>
    </citation>
    <scope>NUCLEOTIDE SEQUENCE</scope>
</reference>
<dbReference type="SUPFAM" id="SSF50090">
    <property type="entry name" value="Electron transport accessory proteins"/>
    <property type="match status" value="1"/>
</dbReference>
<dbReference type="GO" id="GO:0046914">
    <property type="term" value="F:transition metal ion binding"/>
    <property type="evidence" value="ECO:0007669"/>
    <property type="project" value="InterPro"/>
</dbReference>
<dbReference type="GO" id="GO:0018822">
    <property type="term" value="F:nitrile hydratase activity"/>
    <property type="evidence" value="ECO:0007669"/>
    <property type="project" value="UniProtKB-EC"/>
</dbReference>
<feature type="region of interest" description="Disordered" evidence="6">
    <location>
        <begin position="98"/>
        <end position="151"/>
    </location>
</feature>
<dbReference type="Pfam" id="PF21006">
    <property type="entry name" value="NHase_beta_N"/>
    <property type="match status" value="1"/>
</dbReference>
<sequence length="227" mass="25071">MDGIHDLGGKHGFGAVSPELNEPVFHEGWEARVFALVLQLGGNLDRSRHAIERIDPISYLADTYYGRWLGGLETRLVEDGVLSQSEITERARRLGADVNDRVAARPRDAGDQSPEKKSSTGGFSTAQRTLKTPPRFELGDQVRTKSTSTEGHTRMPAYVRGCIGEVIGVHGGWVYPDSHAHGKGEGPECLYTVRFTTEMLWGEAGEKNIELSIDLFEAYLEQVNDDD</sequence>
<comment type="function">
    <text evidence="1">NHase catalyzes the hydration of various nitrile compounds to the corresponding amides.</text>
</comment>
<keyword evidence="4" id="KW-0456">Lyase</keyword>
<dbReference type="InterPro" id="IPR003168">
    <property type="entry name" value="Nitrile_hydratase_bsu"/>
</dbReference>
<organism evidence="9">
    <name type="scientific">marine metagenome</name>
    <dbReference type="NCBI Taxonomy" id="408172"/>
    <lineage>
        <taxon>unclassified sequences</taxon>
        <taxon>metagenomes</taxon>
        <taxon>ecological metagenomes</taxon>
    </lineage>
</organism>
<evidence type="ECO:0000259" key="7">
    <source>
        <dbReference type="Pfam" id="PF02211"/>
    </source>
</evidence>
<dbReference type="Gene3D" id="2.30.30.50">
    <property type="match status" value="1"/>
</dbReference>
<dbReference type="NCBIfam" id="TIGR03888">
    <property type="entry name" value="nitrile_beta"/>
    <property type="match status" value="1"/>
</dbReference>
<dbReference type="Gene3D" id="1.10.472.20">
    <property type="entry name" value="Nitrile hydratase, beta subunit"/>
    <property type="match status" value="1"/>
</dbReference>
<dbReference type="InterPro" id="IPR008990">
    <property type="entry name" value="Elect_transpt_acc-like_dom_sf"/>
</dbReference>
<feature type="domain" description="Nitrile hydratase beta subunit" evidence="7">
    <location>
        <begin position="126"/>
        <end position="221"/>
    </location>
</feature>
<dbReference type="InterPro" id="IPR042262">
    <property type="entry name" value="CN_hydtase_beta_C"/>
</dbReference>
<dbReference type="AlphaFoldDB" id="A0A381TD15"/>
<gene>
    <name evidence="9" type="ORF">METZ01_LOCUS66899</name>
</gene>
<proteinExistence type="inferred from homology"/>
<evidence type="ECO:0000256" key="3">
    <source>
        <dbReference type="ARBA" id="ARBA00013079"/>
    </source>
</evidence>
<dbReference type="InterPro" id="IPR049054">
    <property type="entry name" value="CN_hydtase_beta-like_N"/>
</dbReference>
<name>A0A381TD15_9ZZZZ</name>
<dbReference type="Pfam" id="PF02211">
    <property type="entry name" value="NHase_beta_C"/>
    <property type="match status" value="1"/>
</dbReference>
<evidence type="ECO:0000256" key="1">
    <source>
        <dbReference type="ARBA" id="ARBA00004042"/>
    </source>
</evidence>
<comment type="similarity">
    <text evidence="2">Belongs to the nitrile hydratase subunit beta family.</text>
</comment>
<dbReference type="EC" id="4.2.1.84" evidence="3"/>
<protein>
    <recommendedName>
        <fullName evidence="3">nitrile hydratase</fullName>
        <ecNumber evidence="3">4.2.1.84</ecNumber>
    </recommendedName>
</protein>
<feature type="compositionally biased region" description="Basic and acidic residues" evidence="6">
    <location>
        <begin position="98"/>
        <end position="118"/>
    </location>
</feature>
<dbReference type="EMBL" id="UINC01004399">
    <property type="protein sequence ID" value="SVA14045.1"/>
    <property type="molecule type" value="Genomic_DNA"/>
</dbReference>
<evidence type="ECO:0000256" key="6">
    <source>
        <dbReference type="SAM" id="MobiDB-lite"/>
    </source>
</evidence>
<evidence type="ECO:0000256" key="4">
    <source>
        <dbReference type="ARBA" id="ARBA00023239"/>
    </source>
</evidence>
<dbReference type="PIRSF" id="PIRSF001427">
    <property type="entry name" value="NHase_beta"/>
    <property type="match status" value="1"/>
</dbReference>
<feature type="domain" description="Nitrile hydratase beta subunit-like N-terminal" evidence="8">
    <location>
        <begin position="1"/>
        <end position="103"/>
    </location>
</feature>
<evidence type="ECO:0000313" key="9">
    <source>
        <dbReference type="EMBL" id="SVA14045.1"/>
    </source>
</evidence>
<comment type="catalytic activity">
    <reaction evidence="5">
        <text>an aliphatic primary amide = an aliphatic nitrile + H2O</text>
        <dbReference type="Rhea" id="RHEA:12673"/>
        <dbReference type="ChEBI" id="CHEBI:15377"/>
        <dbReference type="ChEBI" id="CHEBI:65285"/>
        <dbReference type="ChEBI" id="CHEBI:80291"/>
        <dbReference type="EC" id="4.2.1.84"/>
    </reaction>
</comment>